<evidence type="ECO:0000256" key="3">
    <source>
        <dbReference type="ARBA" id="ARBA00022884"/>
    </source>
</evidence>
<evidence type="ECO:0000313" key="11">
    <source>
        <dbReference type="EMBL" id="RXJ60702.1"/>
    </source>
</evidence>
<dbReference type="EMBL" id="PDKN01000001">
    <property type="protein sequence ID" value="RXJ60702.1"/>
    <property type="molecule type" value="Genomic_DNA"/>
</dbReference>
<keyword evidence="2 7" id="KW-0699">rRNA-binding</keyword>
<dbReference type="InterPro" id="IPR005727">
    <property type="entry name" value="Ribosomal_uL22_bac/chlpt-type"/>
</dbReference>
<dbReference type="PROSITE" id="PS00464">
    <property type="entry name" value="RIBOSOMAL_L22"/>
    <property type="match status" value="1"/>
</dbReference>
<evidence type="ECO:0000256" key="7">
    <source>
        <dbReference type="HAMAP-Rule" id="MF_01331"/>
    </source>
</evidence>
<dbReference type="Pfam" id="PF00237">
    <property type="entry name" value="Ribosomal_L22"/>
    <property type="match status" value="1"/>
</dbReference>
<dbReference type="InterPro" id="IPR018260">
    <property type="entry name" value="Ribosomal_uL22_CS"/>
</dbReference>
<dbReference type="SUPFAM" id="SSF54843">
    <property type="entry name" value="Ribosomal protein L22"/>
    <property type="match status" value="1"/>
</dbReference>
<dbReference type="PANTHER" id="PTHR13501">
    <property type="entry name" value="CHLOROPLAST 50S RIBOSOMAL PROTEIN L22-RELATED"/>
    <property type="match status" value="1"/>
</dbReference>
<protein>
    <recommendedName>
        <fullName evidence="6 7">Large ribosomal subunit protein uL22</fullName>
    </recommendedName>
</protein>
<comment type="function">
    <text evidence="7">The globular domain of the protein is located near the polypeptide exit tunnel on the outside of the subunit, while an extended beta-hairpin is found that lines the wall of the exit tunnel in the center of the 70S ribosome.</text>
</comment>
<dbReference type="InterPro" id="IPR047867">
    <property type="entry name" value="Ribosomal_uL22_bac/org-type"/>
</dbReference>
<dbReference type="GO" id="GO:0003735">
    <property type="term" value="F:structural constituent of ribosome"/>
    <property type="evidence" value="ECO:0007669"/>
    <property type="project" value="InterPro"/>
</dbReference>
<evidence type="ECO:0000256" key="1">
    <source>
        <dbReference type="ARBA" id="ARBA00009451"/>
    </source>
</evidence>
<dbReference type="PANTHER" id="PTHR13501:SF8">
    <property type="entry name" value="LARGE RIBOSOMAL SUBUNIT PROTEIN UL22M"/>
    <property type="match status" value="1"/>
</dbReference>
<dbReference type="InterPro" id="IPR036394">
    <property type="entry name" value="Ribosomal_uL22_sf"/>
</dbReference>
<dbReference type="Gene3D" id="3.90.470.10">
    <property type="entry name" value="Ribosomal protein L22/L17"/>
    <property type="match status" value="1"/>
</dbReference>
<dbReference type="OrthoDB" id="9805969at2"/>
<comment type="subunit">
    <text evidence="7 9">Part of the 50S ribosomal subunit.</text>
</comment>
<name>A0A4Q0XTL6_9BACT</name>
<evidence type="ECO:0000256" key="9">
    <source>
        <dbReference type="RuleBase" id="RU004006"/>
    </source>
</evidence>
<dbReference type="GO" id="GO:0019843">
    <property type="term" value="F:rRNA binding"/>
    <property type="evidence" value="ECO:0007669"/>
    <property type="project" value="UniProtKB-UniRule"/>
</dbReference>
<dbReference type="GO" id="GO:0006412">
    <property type="term" value="P:translation"/>
    <property type="evidence" value="ECO:0007669"/>
    <property type="project" value="UniProtKB-UniRule"/>
</dbReference>
<gene>
    <name evidence="7 11" type="primary">rplV</name>
    <name evidence="11" type="ORF">CRV04_01430</name>
</gene>
<evidence type="ECO:0000256" key="6">
    <source>
        <dbReference type="ARBA" id="ARBA00035207"/>
    </source>
</evidence>
<dbReference type="RefSeq" id="WP_128994836.1">
    <property type="nucleotide sequence ID" value="NZ_PDKN01000001.1"/>
</dbReference>
<dbReference type="Proteomes" id="UP000290657">
    <property type="component" value="Unassembled WGS sequence"/>
</dbReference>
<keyword evidence="5 7" id="KW-0687">Ribonucleoprotein</keyword>
<accession>A0A4Q0XTL6</accession>
<evidence type="ECO:0000313" key="12">
    <source>
        <dbReference type="Proteomes" id="UP000290657"/>
    </source>
</evidence>
<evidence type="ECO:0000256" key="8">
    <source>
        <dbReference type="RuleBase" id="RU004005"/>
    </source>
</evidence>
<proteinExistence type="inferred from homology"/>
<keyword evidence="3 7" id="KW-0694">RNA-binding</keyword>
<reference evidence="11 12" key="1">
    <citation type="submission" date="2017-10" db="EMBL/GenBank/DDBJ databases">
        <title>Genomics of the genus Arcobacter.</title>
        <authorList>
            <person name="Perez-Cataluna A."/>
            <person name="Figueras M.J."/>
        </authorList>
    </citation>
    <scope>NUCLEOTIDE SEQUENCE [LARGE SCALE GENOMIC DNA]</scope>
    <source>
        <strain evidence="11 12">CECT 8987</strain>
    </source>
</reference>
<dbReference type="HAMAP" id="MF_01331_B">
    <property type="entry name" value="Ribosomal_uL22_B"/>
    <property type="match status" value="1"/>
</dbReference>
<evidence type="ECO:0000256" key="5">
    <source>
        <dbReference type="ARBA" id="ARBA00023274"/>
    </source>
</evidence>
<dbReference type="AlphaFoldDB" id="A0A4Q0XTL6"/>
<evidence type="ECO:0000256" key="2">
    <source>
        <dbReference type="ARBA" id="ARBA00022730"/>
    </source>
</evidence>
<evidence type="ECO:0000256" key="10">
    <source>
        <dbReference type="RuleBase" id="RU004008"/>
    </source>
</evidence>
<comment type="function">
    <text evidence="7 10">This protein binds specifically to 23S rRNA; its binding is stimulated by other ribosomal proteins, e.g., L4, L17, and L20. It is important during the early stages of 50S assembly. It makes multiple contacts with different domains of the 23S rRNA in the assembled 50S subunit and ribosome.</text>
</comment>
<keyword evidence="4 7" id="KW-0689">Ribosomal protein</keyword>
<dbReference type="InterPro" id="IPR001063">
    <property type="entry name" value="Ribosomal_uL22"/>
</dbReference>
<organism evidence="11 12">
    <name type="scientific">Candidatus Marinarcus aquaticus</name>
    <dbReference type="NCBI Taxonomy" id="2044504"/>
    <lineage>
        <taxon>Bacteria</taxon>
        <taxon>Pseudomonadati</taxon>
        <taxon>Campylobacterota</taxon>
        <taxon>Epsilonproteobacteria</taxon>
        <taxon>Campylobacterales</taxon>
        <taxon>Arcobacteraceae</taxon>
        <taxon>Candidatus Marinarcus</taxon>
    </lineage>
</organism>
<comment type="caution">
    <text evidence="11">The sequence shown here is derived from an EMBL/GenBank/DDBJ whole genome shotgun (WGS) entry which is preliminary data.</text>
</comment>
<keyword evidence="12" id="KW-1185">Reference proteome</keyword>
<dbReference type="GO" id="GO:0022625">
    <property type="term" value="C:cytosolic large ribosomal subunit"/>
    <property type="evidence" value="ECO:0007669"/>
    <property type="project" value="TreeGrafter"/>
</dbReference>
<sequence length="110" mass="11676">MGKAILRFIRLSPTKARLIAREVQGMNAEYAIASLEFTPNKAAGIISKVIASAVANAGLEPEEAVITSARVDKGPVLKRFTPRARGSASPKHKPTAHIMIEVAAAEKGDK</sequence>
<comment type="similarity">
    <text evidence="1 7 8">Belongs to the universal ribosomal protein uL22 family.</text>
</comment>
<dbReference type="NCBIfam" id="TIGR01044">
    <property type="entry name" value="rplV_bact"/>
    <property type="match status" value="1"/>
</dbReference>
<evidence type="ECO:0000256" key="4">
    <source>
        <dbReference type="ARBA" id="ARBA00022980"/>
    </source>
</evidence>